<evidence type="ECO:0000313" key="1">
    <source>
        <dbReference type="EMBL" id="ABV75658.1"/>
    </source>
</evidence>
<accession>A0A0H3ATC1</accession>
<organism evidence="1 2">
    <name type="scientific">Rickettsia rickettsii (strain Sheila Smith)</name>
    <dbReference type="NCBI Taxonomy" id="392021"/>
    <lineage>
        <taxon>Bacteria</taxon>
        <taxon>Pseudomonadati</taxon>
        <taxon>Pseudomonadota</taxon>
        <taxon>Alphaproteobacteria</taxon>
        <taxon>Rickettsiales</taxon>
        <taxon>Rickettsiaceae</taxon>
        <taxon>Rickettsieae</taxon>
        <taxon>Rickettsia</taxon>
        <taxon>spotted fever group</taxon>
    </lineage>
</organism>
<dbReference type="KEGG" id="rri:A1G_00310"/>
<gene>
    <name evidence="1" type="ordered locus">A1G_00310</name>
</gene>
<proteinExistence type="predicted"/>
<name>A0A0H3ATC1_RICRS</name>
<sequence length="36" mass="4011">MEKQVPESEIITEKAKSGQLRSIKISCFSVDCSKPL</sequence>
<dbReference type="EMBL" id="CP000848">
    <property type="protein sequence ID" value="ABV75658.1"/>
    <property type="molecule type" value="Genomic_DNA"/>
</dbReference>
<reference evidence="2" key="1">
    <citation type="submission" date="2007-09" db="EMBL/GenBank/DDBJ databases">
        <title>Complete genome sequence of Rickettsia rickettsii.</title>
        <authorList>
            <person name="Madan A."/>
            <person name="Fahey J."/>
            <person name="Helton E."/>
            <person name="Ketteman M."/>
            <person name="Madan A."/>
            <person name="Rodrigues S."/>
            <person name="Sanchez A."/>
            <person name="Dasch G."/>
            <person name="Eremeeva M."/>
        </authorList>
    </citation>
    <scope>NUCLEOTIDE SEQUENCE [LARGE SCALE GENOMIC DNA]</scope>
    <source>
        <strain evidence="2">Sheila Smith</strain>
    </source>
</reference>
<dbReference type="Proteomes" id="UP000006832">
    <property type="component" value="Chromosome"/>
</dbReference>
<dbReference type="HOGENOM" id="CLU_3358190_0_0_5"/>
<dbReference type="AlphaFoldDB" id="A0A0H3ATC1"/>
<protein>
    <submittedName>
        <fullName evidence="1">Uncharacterized protein</fullName>
    </submittedName>
</protein>
<evidence type="ECO:0000313" key="2">
    <source>
        <dbReference type="Proteomes" id="UP000006832"/>
    </source>
</evidence>